<evidence type="ECO:0000313" key="2">
    <source>
        <dbReference type="Proteomes" id="UP000799536"/>
    </source>
</evidence>
<dbReference type="AlphaFoldDB" id="A0A9P4JR07"/>
<evidence type="ECO:0000313" key="1">
    <source>
        <dbReference type="EMBL" id="KAF2203595.1"/>
    </source>
</evidence>
<reference evidence="1" key="1">
    <citation type="journal article" date="2020" name="Stud. Mycol.">
        <title>101 Dothideomycetes genomes: a test case for predicting lifestyles and emergence of pathogens.</title>
        <authorList>
            <person name="Haridas S."/>
            <person name="Albert R."/>
            <person name="Binder M."/>
            <person name="Bloem J."/>
            <person name="Labutti K."/>
            <person name="Salamov A."/>
            <person name="Andreopoulos B."/>
            <person name="Baker S."/>
            <person name="Barry K."/>
            <person name="Bills G."/>
            <person name="Bluhm B."/>
            <person name="Cannon C."/>
            <person name="Castanera R."/>
            <person name="Culley D."/>
            <person name="Daum C."/>
            <person name="Ezra D."/>
            <person name="Gonzalez J."/>
            <person name="Henrissat B."/>
            <person name="Kuo A."/>
            <person name="Liang C."/>
            <person name="Lipzen A."/>
            <person name="Lutzoni F."/>
            <person name="Magnuson J."/>
            <person name="Mondo S."/>
            <person name="Nolan M."/>
            <person name="Ohm R."/>
            <person name="Pangilinan J."/>
            <person name="Park H.-J."/>
            <person name="Ramirez L."/>
            <person name="Alfaro M."/>
            <person name="Sun H."/>
            <person name="Tritt A."/>
            <person name="Yoshinaga Y."/>
            <person name="Zwiers L.-H."/>
            <person name="Turgeon B."/>
            <person name="Goodwin S."/>
            <person name="Spatafora J."/>
            <person name="Crous P."/>
            <person name="Grigoriev I."/>
        </authorList>
    </citation>
    <scope>NUCLEOTIDE SEQUENCE</scope>
    <source>
        <strain evidence="1">ATCC 74209</strain>
    </source>
</reference>
<protein>
    <submittedName>
        <fullName evidence="1">Uncharacterized protein</fullName>
    </submittedName>
</protein>
<name>A0A9P4JR07_9PLEO</name>
<comment type="caution">
    <text evidence="1">The sequence shown here is derived from an EMBL/GenBank/DDBJ whole genome shotgun (WGS) entry which is preliminary data.</text>
</comment>
<organism evidence="1 2">
    <name type="scientific">Delitschia confertaspora ATCC 74209</name>
    <dbReference type="NCBI Taxonomy" id="1513339"/>
    <lineage>
        <taxon>Eukaryota</taxon>
        <taxon>Fungi</taxon>
        <taxon>Dikarya</taxon>
        <taxon>Ascomycota</taxon>
        <taxon>Pezizomycotina</taxon>
        <taxon>Dothideomycetes</taxon>
        <taxon>Pleosporomycetidae</taxon>
        <taxon>Pleosporales</taxon>
        <taxon>Delitschiaceae</taxon>
        <taxon>Delitschia</taxon>
    </lineage>
</organism>
<dbReference type="Proteomes" id="UP000799536">
    <property type="component" value="Unassembled WGS sequence"/>
</dbReference>
<gene>
    <name evidence="1" type="ORF">GQ43DRAFT_256662</name>
</gene>
<proteinExistence type="predicted"/>
<dbReference type="OrthoDB" id="3788755at2759"/>
<sequence length="119" mass="14075">MCHTEHVFHRPCCHWGRERFVGEPCIRSRVVGGRHTGCGYKESLGATNSNEYCCECRYRQAQGGAWKPFAGISNNGWVKVEEARRQRYTRSNKFCHVRDDPLRWLEYWKGWWRSRGSYG</sequence>
<dbReference type="EMBL" id="ML993899">
    <property type="protein sequence ID" value="KAF2203595.1"/>
    <property type="molecule type" value="Genomic_DNA"/>
</dbReference>
<keyword evidence="2" id="KW-1185">Reference proteome</keyword>
<accession>A0A9P4JR07</accession>